<dbReference type="HOGENOM" id="CLU_444089_0_0_1"/>
<keyword evidence="1" id="KW-0472">Membrane</keyword>
<dbReference type="Proteomes" id="UP000018001">
    <property type="component" value="Unassembled WGS sequence"/>
</dbReference>
<keyword evidence="3" id="KW-1185">Reference proteome</keyword>
<accession>V5G362</accession>
<dbReference type="OrthoDB" id="4192220at2759"/>
<organism evidence="2 3">
    <name type="scientific">Byssochlamys spectabilis (strain No. 5 / NBRC 109023)</name>
    <name type="common">Paecilomyces variotii</name>
    <dbReference type="NCBI Taxonomy" id="1356009"/>
    <lineage>
        <taxon>Eukaryota</taxon>
        <taxon>Fungi</taxon>
        <taxon>Dikarya</taxon>
        <taxon>Ascomycota</taxon>
        <taxon>Pezizomycotina</taxon>
        <taxon>Eurotiomycetes</taxon>
        <taxon>Eurotiomycetidae</taxon>
        <taxon>Eurotiales</taxon>
        <taxon>Thermoascaceae</taxon>
        <taxon>Paecilomyces</taxon>
    </lineage>
</organism>
<dbReference type="AlphaFoldDB" id="V5G362"/>
<reference evidence="3" key="1">
    <citation type="journal article" date="2014" name="Genome Announc.">
        <title>Draft genome sequence of the formaldehyde-resistant fungus Byssochlamys spectabilis No. 5 (anamorph Paecilomyces variotii No. 5) (NBRC109023).</title>
        <authorList>
            <person name="Oka T."/>
            <person name="Ekino K."/>
            <person name="Fukuda K."/>
            <person name="Nomura Y."/>
        </authorList>
    </citation>
    <scope>NUCLEOTIDE SEQUENCE [LARGE SCALE GENOMIC DNA]</scope>
    <source>
        <strain evidence="3">No. 5 / NBRC 109023</strain>
    </source>
</reference>
<comment type="caution">
    <text evidence="2">The sequence shown here is derived from an EMBL/GenBank/DDBJ whole genome shotgun (WGS) entry which is preliminary data.</text>
</comment>
<protein>
    <submittedName>
        <fullName evidence="2">Uncharacterized protein</fullName>
    </submittedName>
</protein>
<evidence type="ECO:0000256" key="1">
    <source>
        <dbReference type="SAM" id="Phobius"/>
    </source>
</evidence>
<sequence>MAKVNSELRVLCCIVIASFIAVGAILGVLCYMDDGKPVFQLHIEWKSEYELEREARKESPCGPTAFSEESTKQYDVLNSEYPLAMKNNLRSPGDTGRISKTTDEPRIWASHGSGWDLYVQFTSWPAEREVSSLDWAMRWEAATECLSIKEPDNQDMFEIDEIALQAFWERVFACYLPYAHDTPRELLETVEKRQWKLLQSTIYLKKYSLISYNTDWHEIALREHYRDIVLGVPGFGLFLENFPRDKGHLVKSLTIAIDPSVFCEDFDPAENYEELVFHNQNGLGKVGADMEIHGAFGYQDRFLLRRSERFPKHASTWKLIPGGVIKTVRHHRIYAKSSPESSRDYIICDYGFAECALRYLARRCLIQAQTPIPVPILILGPRRLEGRKACYVCTQFMGKRYGWTDYYINRPEARTLIAEYLSQLDHSFSFPRIKRLWLLDLQREDSRHRSMYSAYNRRDIIRNKTWTIPYHPVKGHDDGSLLYLTRMPDNTEVLAEKWVIESLAEEKIWTETLAGARIPSALLAGQDDLAFTLRTEKPVPTMSVSAYRSLAPYSTCCLWHNEEKTGVRLLSAIESDGVLERHPVIELTPPGWRRQIYDAFSSSLERDGLFMTPLQ</sequence>
<proteinExistence type="predicted"/>
<dbReference type="EMBL" id="BAUL01000165">
    <property type="protein sequence ID" value="GAD96421.1"/>
    <property type="molecule type" value="Genomic_DNA"/>
</dbReference>
<evidence type="ECO:0000313" key="3">
    <source>
        <dbReference type="Proteomes" id="UP000018001"/>
    </source>
</evidence>
<name>V5G362_BYSSN</name>
<dbReference type="eggNOG" id="ENOG502RPSJ">
    <property type="taxonomic scope" value="Eukaryota"/>
</dbReference>
<gene>
    <name evidence="2" type="ORF">PVAR5_5075</name>
</gene>
<keyword evidence="1" id="KW-1133">Transmembrane helix</keyword>
<evidence type="ECO:0000313" key="2">
    <source>
        <dbReference type="EMBL" id="GAD96421.1"/>
    </source>
</evidence>
<dbReference type="InParanoid" id="V5G362"/>
<keyword evidence="1" id="KW-0812">Transmembrane</keyword>
<feature type="transmembrane region" description="Helical" evidence="1">
    <location>
        <begin position="7"/>
        <end position="29"/>
    </location>
</feature>